<name>A0AAD7SUN9_9TELE</name>
<protein>
    <submittedName>
        <fullName evidence="1">Uncharacterized protein</fullName>
    </submittedName>
</protein>
<evidence type="ECO:0000313" key="1">
    <source>
        <dbReference type="EMBL" id="KAJ8409149.1"/>
    </source>
</evidence>
<reference evidence="1" key="1">
    <citation type="journal article" date="2023" name="Science">
        <title>Genome structures resolve the early diversification of teleost fishes.</title>
        <authorList>
            <person name="Parey E."/>
            <person name="Louis A."/>
            <person name="Montfort J."/>
            <person name="Bouchez O."/>
            <person name="Roques C."/>
            <person name="Iampietro C."/>
            <person name="Lluch J."/>
            <person name="Castinel A."/>
            <person name="Donnadieu C."/>
            <person name="Desvignes T."/>
            <person name="Floi Bucao C."/>
            <person name="Jouanno E."/>
            <person name="Wen M."/>
            <person name="Mejri S."/>
            <person name="Dirks R."/>
            <person name="Jansen H."/>
            <person name="Henkel C."/>
            <person name="Chen W.J."/>
            <person name="Zahm M."/>
            <person name="Cabau C."/>
            <person name="Klopp C."/>
            <person name="Thompson A.W."/>
            <person name="Robinson-Rechavi M."/>
            <person name="Braasch I."/>
            <person name="Lecointre G."/>
            <person name="Bobe J."/>
            <person name="Postlethwait J.H."/>
            <person name="Berthelot C."/>
            <person name="Roest Crollius H."/>
            <person name="Guiguen Y."/>
        </authorList>
    </citation>
    <scope>NUCLEOTIDE SEQUENCE</scope>
    <source>
        <strain evidence="1">NC1722</strain>
    </source>
</reference>
<dbReference type="Proteomes" id="UP001221898">
    <property type="component" value="Unassembled WGS sequence"/>
</dbReference>
<dbReference type="AlphaFoldDB" id="A0AAD7SUN9"/>
<accession>A0AAD7SUN9</accession>
<sequence length="63" mass="7143">MNKFTRLKHCNGVGWNLAWAEFCRYLKYLLSHCEEVAAGQRSAVVKQIEGRGIPKTALDLFAC</sequence>
<comment type="caution">
    <text evidence="1">The sequence shown here is derived from an EMBL/GenBank/DDBJ whole genome shotgun (WGS) entry which is preliminary data.</text>
</comment>
<dbReference type="EMBL" id="JAINUG010000032">
    <property type="protein sequence ID" value="KAJ8409149.1"/>
    <property type="molecule type" value="Genomic_DNA"/>
</dbReference>
<evidence type="ECO:0000313" key="2">
    <source>
        <dbReference type="Proteomes" id="UP001221898"/>
    </source>
</evidence>
<proteinExistence type="predicted"/>
<gene>
    <name evidence="1" type="ORF">AAFF_G00241700</name>
</gene>
<keyword evidence="2" id="KW-1185">Reference proteome</keyword>
<organism evidence="1 2">
    <name type="scientific">Aldrovandia affinis</name>
    <dbReference type="NCBI Taxonomy" id="143900"/>
    <lineage>
        <taxon>Eukaryota</taxon>
        <taxon>Metazoa</taxon>
        <taxon>Chordata</taxon>
        <taxon>Craniata</taxon>
        <taxon>Vertebrata</taxon>
        <taxon>Euteleostomi</taxon>
        <taxon>Actinopterygii</taxon>
        <taxon>Neopterygii</taxon>
        <taxon>Teleostei</taxon>
        <taxon>Notacanthiformes</taxon>
        <taxon>Halosauridae</taxon>
        <taxon>Aldrovandia</taxon>
    </lineage>
</organism>